<dbReference type="PROSITE" id="PS51819">
    <property type="entry name" value="VOC"/>
    <property type="match status" value="1"/>
</dbReference>
<name>A0A084JR82_9FIRM</name>
<dbReference type="CDD" id="cd06587">
    <property type="entry name" value="VOC"/>
    <property type="match status" value="1"/>
</dbReference>
<dbReference type="PANTHER" id="PTHR43048:SF3">
    <property type="entry name" value="METHYLMALONYL-COA EPIMERASE, MITOCHONDRIAL"/>
    <property type="match status" value="1"/>
</dbReference>
<evidence type="ECO:0000313" key="3">
    <source>
        <dbReference type="EMBL" id="KEZ91466.1"/>
    </source>
</evidence>
<dbReference type="PROSITE" id="PS00934">
    <property type="entry name" value="GLYOXALASE_I_1"/>
    <property type="match status" value="1"/>
</dbReference>
<protein>
    <submittedName>
        <fullName evidence="3">Glyoxalase</fullName>
    </submittedName>
</protein>
<keyword evidence="4" id="KW-1185">Reference proteome</keyword>
<proteinExistence type="predicted"/>
<comment type="caution">
    <text evidence="3">The sequence shown here is derived from an EMBL/GenBank/DDBJ whole genome shotgun (WGS) entry which is preliminary data.</text>
</comment>
<sequence>MFTRIDHVAFSVKDRQKSIDFYEKNFGFKKYFEHDVPGVPNLEKVVYLQLGDTVLEFEHWTNEKENQGYHFCLISDDFDSDYQRLKNAGVPVVTEPHIPEPRTLQEKGWKRVVFQGPDGELIEFRG</sequence>
<dbReference type="STRING" id="29354.IO98_01895"/>
<dbReference type="InterPro" id="IPR018146">
    <property type="entry name" value="Glyoxalase_1_CS"/>
</dbReference>
<dbReference type="Proteomes" id="UP000028525">
    <property type="component" value="Unassembled WGS sequence"/>
</dbReference>
<evidence type="ECO:0000256" key="1">
    <source>
        <dbReference type="ARBA" id="ARBA00022723"/>
    </source>
</evidence>
<dbReference type="Pfam" id="PF00903">
    <property type="entry name" value="Glyoxalase"/>
    <property type="match status" value="1"/>
</dbReference>
<dbReference type="GO" id="GO:0046872">
    <property type="term" value="F:metal ion binding"/>
    <property type="evidence" value="ECO:0007669"/>
    <property type="project" value="UniProtKB-KW"/>
</dbReference>
<evidence type="ECO:0000313" key="4">
    <source>
        <dbReference type="Proteomes" id="UP000028525"/>
    </source>
</evidence>
<dbReference type="GO" id="GO:0046491">
    <property type="term" value="P:L-methylmalonyl-CoA metabolic process"/>
    <property type="evidence" value="ECO:0007669"/>
    <property type="project" value="TreeGrafter"/>
</dbReference>
<dbReference type="InterPro" id="IPR029068">
    <property type="entry name" value="Glyas_Bleomycin-R_OHBP_Dase"/>
</dbReference>
<reference evidence="3 4" key="1">
    <citation type="submission" date="2014-07" db="EMBL/GenBank/DDBJ databases">
        <title>Draft genome of Clostridium celerecrescens 152B isolated from sediments associated with methane hydrate from Krishna Godavari basin.</title>
        <authorList>
            <person name="Honkalas V.S."/>
            <person name="Dabir A.P."/>
            <person name="Arora P."/>
            <person name="Dhakephalkar P.K."/>
        </authorList>
    </citation>
    <scope>NUCLEOTIDE SEQUENCE [LARGE SCALE GENOMIC DNA]</scope>
    <source>
        <strain evidence="3 4">152B</strain>
    </source>
</reference>
<dbReference type="InterPro" id="IPR004360">
    <property type="entry name" value="Glyas_Fos-R_dOase_dom"/>
</dbReference>
<dbReference type="GO" id="GO:0004462">
    <property type="term" value="F:lactoylglutathione lyase activity"/>
    <property type="evidence" value="ECO:0007669"/>
    <property type="project" value="InterPro"/>
</dbReference>
<dbReference type="RefSeq" id="WP_038277452.1">
    <property type="nucleotide sequence ID" value="NZ_JPME01000003.1"/>
</dbReference>
<dbReference type="EMBL" id="JPME01000003">
    <property type="protein sequence ID" value="KEZ91466.1"/>
    <property type="molecule type" value="Genomic_DNA"/>
</dbReference>
<dbReference type="SUPFAM" id="SSF54593">
    <property type="entry name" value="Glyoxalase/Bleomycin resistance protein/Dihydroxybiphenyl dioxygenase"/>
    <property type="match status" value="1"/>
</dbReference>
<dbReference type="InterPro" id="IPR051785">
    <property type="entry name" value="MMCE/EMCE_epimerase"/>
</dbReference>
<dbReference type="InterPro" id="IPR037523">
    <property type="entry name" value="VOC_core"/>
</dbReference>
<dbReference type="GO" id="GO:0004493">
    <property type="term" value="F:methylmalonyl-CoA epimerase activity"/>
    <property type="evidence" value="ECO:0007669"/>
    <property type="project" value="TreeGrafter"/>
</dbReference>
<gene>
    <name evidence="3" type="ORF">IO98_01895</name>
</gene>
<keyword evidence="1" id="KW-0479">Metal-binding</keyword>
<dbReference type="AlphaFoldDB" id="A0A084JR82"/>
<organism evidence="3 4">
    <name type="scientific">Lacrimispora celerecrescens</name>
    <dbReference type="NCBI Taxonomy" id="29354"/>
    <lineage>
        <taxon>Bacteria</taxon>
        <taxon>Bacillati</taxon>
        <taxon>Bacillota</taxon>
        <taxon>Clostridia</taxon>
        <taxon>Lachnospirales</taxon>
        <taxon>Lachnospiraceae</taxon>
        <taxon>Lacrimispora</taxon>
    </lineage>
</organism>
<dbReference type="Gene3D" id="3.10.180.10">
    <property type="entry name" value="2,3-Dihydroxybiphenyl 1,2-Dioxygenase, domain 1"/>
    <property type="match status" value="1"/>
</dbReference>
<dbReference type="PANTHER" id="PTHR43048">
    <property type="entry name" value="METHYLMALONYL-COA EPIMERASE"/>
    <property type="match status" value="1"/>
</dbReference>
<accession>A0A084JR82</accession>
<dbReference type="OrthoDB" id="9788468at2"/>
<feature type="domain" description="VOC" evidence="2">
    <location>
        <begin position="4"/>
        <end position="126"/>
    </location>
</feature>
<evidence type="ECO:0000259" key="2">
    <source>
        <dbReference type="PROSITE" id="PS51819"/>
    </source>
</evidence>